<protein>
    <submittedName>
        <fullName evidence="1">Uncharacterized protein</fullName>
    </submittedName>
</protein>
<name>A0A4R8TTE7_9PEZI</name>
<keyword evidence="2" id="KW-1185">Reference proteome</keyword>
<dbReference type="Proteomes" id="UP000295604">
    <property type="component" value="Unassembled WGS sequence"/>
</dbReference>
<dbReference type="AlphaFoldDB" id="A0A4R8TTE7"/>
<organism evidence="1 2">
    <name type="scientific">Colletotrichum sidae</name>
    <dbReference type="NCBI Taxonomy" id="1347389"/>
    <lineage>
        <taxon>Eukaryota</taxon>
        <taxon>Fungi</taxon>
        <taxon>Dikarya</taxon>
        <taxon>Ascomycota</taxon>
        <taxon>Pezizomycotina</taxon>
        <taxon>Sordariomycetes</taxon>
        <taxon>Hypocreomycetidae</taxon>
        <taxon>Glomerellales</taxon>
        <taxon>Glomerellaceae</taxon>
        <taxon>Colletotrichum</taxon>
        <taxon>Colletotrichum orbiculare species complex</taxon>
    </lineage>
</organism>
<dbReference type="EMBL" id="QAPF01000010">
    <property type="protein sequence ID" value="TEA22077.1"/>
    <property type="molecule type" value="Genomic_DNA"/>
</dbReference>
<sequence>MRYATKVTANAYTDCQRNHLVAYSRLFLRFGPELPRRHSRASHRVSSRSFRQPHGFRSLAIPLGLRRNSGMADLLVPLGNSKPPAMTSQPITTD</sequence>
<gene>
    <name evidence="1" type="ORF">C8034_v006322</name>
</gene>
<evidence type="ECO:0000313" key="2">
    <source>
        <dbReference type="Proteomes" id="UP000295604"/>
    </source>
</evidence>
<evidence type="ECO:0000313" key="1">
    <source>
        <dbReference type="EMBL" id="TEA22077.1"/>
    </source>
</evidence>
<comment type="caution">
    <text evidence="1">The sequence shown here is derived from an EMBL/GenBank/DDBJ whole genome shotgun (WGS) entry which is preliminary data.</text>
</comment>
<accession>A0A4R8TTE7</accession>
<proteinExistence type="predicted"/>
<reference evidence="1 2" key="1">
    <citation type="submission" date="2018-11" db="EMBL/GenBank/DDBJ databases">
        <title>Genome sequence and assembly of Colletotrichum sidae.</title>
        <authorList>
            <person name="Gan P."/>
            <person name="Shirasu K."/>
        </authorList>
    </citation>
    <scope>NUCLEOTIDE SEQUENCE [LARGE SCALE GENOMIC DNA]</scope>
    <source>
        <strain evidence="1 2">CBS 518.97</strain>
    </source>
</reference>